<dbReference type="PANTHER" id="PTHR37304:SF1">
    <property type="entry name" value="MEMBRANE PROTEIN"/>
    <property type="match status" value="1"/>
</dbReference>
<dbReference type="AlphaFoldDB" id="A0A1H7FZ17"/>
<feature type="transmembrane region" description="Helical" evidence="1">
    <location>
        <begin position="7"/>
        <end position="34"/>
    </location>
</feature>
<dbReference type="Pfam" id="PF04070">
    <property type="entry name" value="DUF378"/>
    <property type="match status" value="1"/>
</dbReference>
<dbReference type="PANTHER" id="PTHR37304">
    <property type="entry name" value="MEMBRANE PROTEIN-RELATED"/>
    <property type="match status" value="1"/>
</dbReference>
<protein>
    <recommendedName>
        <fullName evidence="4">DUF378 domain-containing protein</fullName>
    </recommendedName>
</protein>
<dbReference type="EMBL" id="FNZU01000002">
    <property type="protein sequence ID" value="SEK31343.1"/>
    <property type="molecule type" value="Genomic_DNA"/>
</dbReference>
<name>A0A1H7FZ17_9LACT</name>
<evidence type="ECO:0000313" key="2">
    <source>
        <dbReference type="EMBL" id="SEK31343.1"/>
    </source>
</evidence>
<accession>A0A1H7FZ17</accession>
<dbReference type="STRING" id="426702.SAMN04488099_1026"/>
<dbReference type="Proteomes" id="UP000199081">
    <property type="component" value="Unassembled WGS sequence"/>
</dbReference>
<sequence>MKTLDRVALAILIIGGVNWLLVGLFEFDLVASIFGGQNNIIARIVYVIVGLAALYCIKYFMYGPGGYRDNNRTNR</sequence>
<feature type="transmembrane region" description="Helical" evidence="1">
    <location>
        <begin position="40"/>
        <end position="62"/>
    </location>
</feature>
<organism evidence="2 3">
    <name type="scientific">Alkalibacterium pelagium</name>
    <dbReference type="NCBI Taxonomy" id="426702"/>
    <lineage>
        <taxon>Bacteria</taxon>
        <taxon>Bacillati</taxon>
        <taxon>Bacillota</taxon>
        <taxon>Bacilli</taxon>
        <taxon>Lactobacillales</taxon>
        <taxon>Carnobacteriaceae</taxon>
        <taxon>Alkalibacterium</taxon>
    </lineage>
</organism>
<evidence type="ECO:0008006" key="4">
    <source>
        <dbReference type="Google" id="ProtNLM"/>
    </source>
</evidence>
<evidence type="ECO:0000256" key="1">
    <source>
        <dbReference type="SAM" id="Phobius"/>
    </source>
</evidence>
<keyword evidence="1" id="KW-0812">Transmembrane</keyword>
<keyword evidence="3" id="KW-1185">Reference proteome</keyword>
<gene>
    <name evidence="2" type="ORF">SAMN04488099_1026</name>
</gene>
<dbReference type="RefSeq" id="WP_091478606.1">
    <property type="nucleotide sequence ID" value="NZ_BJYC01000003.1"/>
</dbReference>
<keyword evidence="1" id="KW-1133">Transmembrane helix</keyword>
<reference evidence="3" key="1">
    <citation type="submission" date="2016-10" db="EMBL/GenBank/DDBJ databases">
        <authorList>
            <person name="Varghese N."/>
            <person name="Submissions S."/>
        </authorList>
    </citation>
    <scope>NUCLEOTIDE SEQUENCE [LARGE SCALE GENOMIC DNA]</scope>
    <source>
        <strain evidence="3">DSM 19183</strain>
    </source>
</reference>
<evidence type="ECO:0000313" key="3">
    <source>
        <dbReference type="Proteomes" id="UP000199081"/>
    </source>
</evidence>
<dbReference type="InterPro" id="IPR007211">
    <property type="entry name" value="DUF378"/>
</dbReference>
<keyword evidence="1" id="KW-0472">Membrane</keyword>
<proteinExistence type="predicted"/>
<dbReference type="OrthoDB" id="9812136at2"/>